<reference evidence="3" key="1">
    <citation type="submission" date="2020-06" db="EMBL/GenBank/DDBJ databases">
        <authorList>
            <person name="Li T."/>
            <person name="Hu X."/>
            <person name="Zhang T."/>
            <person name="Song X."/>
            <person name="Zhang H."/>
            <person name="Dai N."/>
            <person name="Sheng W."/>
            <person name="Hou X."/>
            <person name="Wei L."/>
        </authorList>
    </citation>
    <scope>NUCLEOTIDE SEQUENCE</scope>
    <source>
        <strain evidence="3">3651</strain>
        <tissue evidence="3">Leaf</tissue>
    </source>
</reference>
<protein>
    <submittedName>
        <fullName evidence="3">Pentatricopeptide repeat-containing protein, chloroplastic</fullName>
    </submittedName>
</protein>
<name>A0AAE1XPC7_9LAMI</name>
<keyword evidence="4" id="KW-1185">Reference proteome</keyword>
<dbReference type="PANTHER" id="PTHR47936">
    <property type="entry name" value="PPR_LONG DOMAIN-CONTAINING PROTEIN"/>
    <property type="match status" value="1"/>
</dbReference>
<dbReference type="AlphaFoldDB" id="A0AAE1XPC7"/>
<sequence>MASLKLSVTVDNGCYESKKQRFALNSLKFGSSTLFSGYVNTNGALIVKPFCKLKQIRVNRLENELLGASESKLEGCQMGDGKKYVAGDDNLILETPEFHGDSRKGRVNIWKKFRSTKTARKHTSRNLDVHRNGNKYKKEEKVMAPRENISAIRVLDGQTMVDLDFDNIATESRPERCNLILEQLEKSNGDKALRFFEWMKVNGKLKKNMTAYNLILRILGRKADWGGAEVMIREMVCDSGCELNYQTFNTLIYACYKKWACRFGS</sequence>
<dbReference type="PANTHER" id="PTHR47936:SF1">
    <property type="entry name" value="PENTATRICOPEPTIDE REPEAT-CONTAINING PROTEIN GUN1, CHLOROPLASTIC"/>
    <property type="match status" value="1"/>
</dbReference>
<accession>A0AAE1XPC7</accession>
<comment type="caution">
    <text evidence="3">The sequence shown here is derived from an EMBL/GenBank/DDBJ whole genome shotgun (WGS) entry which is preliminary data.</text>
</comment>
<comment type="similarity">
    <text evidence="1">Belongs to the PPR family. P subfamily.</text>
</comment>
<organism evidence="3 4">
    <name type="scientific">Sesamum alatum</name>
    <dbReference type="NCBI Taxonomy" id="300844"/>
    <lineage>
        <taxon>Eukaryota</taxon>
        <taxon>Viridiplantae</taxon>
        <taxon>Streptophyta</taxon>
        <taxon>Embryophyta</taxon>
        <taxon>Tracheophyta</taxon>
        <taxon>Spermatophyta</taxon>
        <taxon>Magnoliopsida</taxon>
        <taxon>eudicotyledons</taxon>
        <taxon>Gunneridae</taxon>
        <taxon>Pentapetalae</taxon>
        <taxon>asterids</taxon>
        <taxon>lamiids</taxon>
        <taxon>Lamiales</taxon>
        <taxon>Pedaliaceae</taxon>
        <taxon>Sesamum</taxon>
    </lineage>
</organism>
<dbReference type="GO" id="GO:0010019">
    <property type="term" value="P:chloroplast-nucleus signaling pathway"/>
    <property type="evidence" value="ECO:0007669"/>
    <property type="project" value="TreeGrafter"/>
</dbReference>
<proteinExistence type="inferred from homology"/>
<evidence type="ECO:0000313" key="4">
    <source>
        <dbReference type="Proteomes" id="UP001293254"/>
    </source>
</evidence>
<evidence type="ECO:0000256" key="1">
    <source>
        <dbReference type="ARBA" id="ARBA00007626"/>
    </source>
</evidence>
<dbReference type="Proteomes" id="UP001293254">
    <property type="component" value="Unassembled WGS sequence"/>
</dbReference>
<reference evidence="3" key="2">
    <citation type="journal article" date="2024" name="Plant">
        <title>Genomic evolution and insights into agronomic trait innovations of Sesamum species.</title>
        <authorList>
            <person name="Miao H."/>
            <person name="Wang L."/>
            <person name="Qu L."/>
            <person name="Liu H."/>
            <person name="Sun Y."/>
            <person name="Le M."/>
            <person name="Wang Q."/>
            <person name="Wei S."/>
            <person name="Zheng Y."/>
            <person name="Lin W."/>
            <person name="Duan Y."/>
            <person name="Cao H."/>
            <person name="Xiong S."/>
            <person name="Wang X."/>
            <person name="Wei L."/>
            <person name="Li C."/>
            <person name="Ma Q."/>
            <person name="Ju M."/>
            <person name="Zhao R."/>
            <person name="Li G."/>
            <person name="Mu C."/>
            <person name="Tian Q."/>
            <person name="Mei H."/>
            <person name="Zhang T."/>
            <person name="Gao T."/>
            <person name="Zhang H."/>
        </authorList>
    </citation>
    <scope>NUCLEOTIDE SEQUENCE</scope>
    <source>
        <strain evidence="3">3651</strain>
    </source>
</reference>
<dbReference type="InterPro" id="IPR011990">
    <property type="entry name" value="TPR-like_helical_dom_sf"/>
</dbReference>
<dbReference type="Gene3D" id="1.25.40.10">
    <property type="entry name" value="Tetratricopeptide repeat domain"/>
    <property type="match status" value="1"/>
</dbReference>
<evidence type="ECO:0000313" key="3">
    <source>
        <dbReference type="EMBL" id="KAK4415169.1"/>
    </source>
</evidence>
<dbReference type="EMBL" id="JACGWO010000011">
    <property type="protein sequence ID" value="KAK4415169.1"/>
    <property type="molecule type" value="Genomic_DNA"/>
</dbReference>
<dbReference type="GO" id="GO:0031930">
    <property type="term" value="P:mitochondria-nucleus signaling pathway"/>
    <property type="evidence" value="ECO:0007669"/>
    <property type="project" value="TreeGrafter"/>
</dbReference>
<evidence type="ECO:0000256" key="2">
    <source>
        <dbReference type="ARBA" id="ARBA00022737"/>
    </source>
</evidence>
<dbReference type="GO" id="GO:0009507">
    <property type="term" value="C:chloroplast"/>
    <property type="evidence" value="ECO:0007669"/>
    <property type="project" value="TreeGrafter"/>
</dbReference>
<keyword evidence="2" id="KW-0677">Repeat</keyword>
<gene>
    <name evidence="3" type="ORF">Salat_2624100</name>
</gene>